<keyword evidence="6 8" id="KW-0804">Transcription</keyword>
<dbReference type="PANTHER" id="PTHR13381">
    <property type="entry name" value="RNA POLYMERASE II HOLOENZYME COMPONENT SRB7"/>
    <property type="match status" value="1"/>
</dbReference>
<dbReference type="InParanoid" id="A0A066W1Z2"/>
<dbReference type="Pfam" id="PF11221">
    <property type="entry name" value="Med21"/>
    <property type="match status" value="1"/>
</dbReference>
<keyword evidence="7 8" id="KW-0539">Nucleus</keyword>
<keyword evidence="11" id="KW-1185">Reference proteome</keyword>
<dbReference type="InterPro" id="IPR021384">
    <property type="entry name" value="Mediator_Med21"/>
</dbReference>
<dbReference type="OMA" id="AINRVEM"/>
<comment type="subcellular location">
    <subcellularLocation>
        <location evidence="1 8">Nucleus</location>
    </subcellularLocation>
</comment>
<dbReference type="GO" id="GO:0016592">
    <property type="term" value="C:mediator complex"/>
    <property type="evidence" value="ECO:0007669"/>
    <property type="project" value="UniProtKB-UniRule"/>
</dbReference>
<evidence type="ECO:0000256" key="4">
    <source>
        <dbReference type="ARBA" id="ARBA00023015"/>
    </source>
</evidence>
<comment type="similarity">
    <text evidence="2 8">Belongs to the Mediator complex subunit 21 family.</text>
</comment>
<evidence type="ECO:0000256" key="8">
    <source>
        <dbReference type="RuleBase" id="RU366036"/>
    </source>
</evidence>
<dbReference type="GO" id="GO:0003712">
    <property type="term" value="F:transcription coregulator activity"/>
    <property type="evidence" value="ECO:0007669"/>
    <property type="project" value="TreeGrafter"/>
</dbReference>
<evidence type="ECO:0000256" key="6">
    <source>
        <dbReference type="ARBA" id="ARBA00023163"/>
    </source>
</evidence>
<dbReference type="SUPFAM" id="SSF140718">
    <property type="entry name" value="Mediator hinge subcomplex-like"/>
    <property type="match status" value="1"/>
</dbReference>
<sequence length="178" mass="19302">MAAGHPAMSDPSVAVTAAKPTARCGDEIETLEEAIDFLLRIMAASISYLTRKAPHVQTNPAIPLVLLSATASQTLVDEETMVESADELVQDLMMKAKQVEAYIGDLPEWASRDGQQPAQIAELEALQSEMRHANEEYRAAVREASVLQLQVSELLHQVCNDQQHTRVALAKATGALTP</sequence>
<gene>
    <name evidence="10" type="ORF">K437DRAFT_126255</name>
</gene>
<accession>A0A066W1Z2</accession>
<dbReference type="STRING" id="1037660.A0A066W1Z2"/>
<keyword evidence="9" id="KW-0175">Coiled coil</keyword>
<dbReference type="OrthoDB" id="526653at2759"/>
<evidence type="ECO:0000256" key="9">
    <source>
        <dbReference type="SAM" id="Coils"/>
    </source>
</evidence>
<dbReference type="HOGENOM" id="CLU_094271_2_0_1"/>
<keyword evidence="4 8" id="KW-0805">Transcription regulation</keyword>
<evidence type="ECO:0000256" key="7">
    <source>
        <dbReference type="ARBA" id="ARBA00023242"/>
    </source>
</evidence>
<organism evidence="10 11">
    <name type="scientific">Tilletiaria anomala (strain ATCC 24038 / CBS 436.72 / UBC 951)</name>
    <dbReference type="NCBI Taxonomy" id="1037660"/>
    <lineage>
        <taxon>Eukaryota</taxon>
        <taxon>Fungi</taxon>
        <taxon>Dikarya</taxon>
        <taxon>Basidiomycota</taxon>
        <taxon>Ustilaginomycotina</taxon>
        <taxon>Exobasidiomycetes</taxon>
        <taxon>Georgefischeriales</taxon>
        <taxon>Tilletiariaceae</taxon>
        <taxon>Tilletiaria</taxon>
    </lineage>
</organism>
<evidence type="ECO:0000256" key="1">
    <source>
        <dbReference type="ARBA" id="ARBA00004123"/>
    </source>
</evidence>
<evidence type="ECO:0000256" key="3">
    <source>
        <dbReference type="ARBA" id="ARBA00019691"/>
    </source>
</evidence>
<comment type="subunit">
    <text evidence="8">Component of the Mediator complex.</text>
</comment>
<evidence type="ECO:0000313" key="11">
    <source>
        <dbReference type="Proteomes" id="UP000027361"/>
    </source>
</evidence>
<evidence type="ECO:0000313" key="10">
    <source>
        <dbReference type="EMBL" id="KDN45099.1"/>
    </source>
</evidence>
<dbReference type="Gene3D" id="6.10.280.10">
    <property type="entry name" value="Mediator complex, subunit Med21"/>
    <property type="match status" value="1"/>
</dbReference>
<dbReference type="RefSeq" id="XP_013243061.1">
    <property type="nucleotide sequence ID" value="XM_013387607.1"/>
</dbReference>
<dbReference type="GeneID" id="25261428"/>
<feature type="coiled-coil region" evidence="9">
    <location>
        <begin position="120"/>
        <end position="150"/>
    </location>
</feature>
<dbReference type="AlphaFoldDB" id="A0A066W1Z2"/>
<dbReference type="PANTHER" id="PTHR13381:SF0">
    <property type="entry name" value="MEDIATOR OF RNA POLYMERASE II TRANSCRIPTION SUBUNIT 21"/>
    <property type="match status" value="1"/>
</dbReference>
<dbReference type="Proteomes" id="UP000027361">
    <property type="component" value="Unassembled WGS sequence"/>
</dbReference>
<keyword evidence="5 8" id="KW-0010">Activator</keyword>
<name>A0A066W1Z2_TILAU</name>
<evidence type="ECO:0000256" key="2">
    <source>
        <dbReference type="ARBA" id="ARBA00005770"/>
    </source>
</evidence>
<dbReference type="InterPro" id="IPR037212">
    <property type="entry name" value="Med7/Med21-like"/>
</dbReference>
<reference evidence="10 11" key="1">
    <citation type="submission" date="2014-05" db="EMBL/GenBank/DDBJ databases">
        <title>Draft genome sequence of a rare smut relative, Tilletiaria anomala UBC 951.</title>
        <authorList>
            <consortium name="DOE Joint Genome Institute"/>
            <person name="Toome M."/>
            <person name="Kuo A."/>
            <person name="Henrissat B."/>
            <person name="Lipzen A."/>
            <person name="Tritt A."/>
            <person name="Yoshinaga Y."/>
            <person name="Zane M."/>
            <person name="Barry K."/>
            <person name="Grigoriev I.V."/>
            <person name="Spatafora J.W."/>
            <person name="Aimea M.C."/>
        </authorList>
    </citation>
    <scope>NUCLEOTIDE SEQUENCE [LARGE SCALE GENOMIC DNA]</scope>
    <source>
        <strain evidence="10 11">UBC 951</strain>
    </source>
</reference>
<evidence type="ECO:0000256" key="5">
    <source>
        <dbReference type="ARBA" id="ARBA00023159"/>
    </source>
</evidence>
<protein>
    <recommendedName>
        <fullName evidence="3 8">Mediator of RNA polymerase II transcription subunit 21</fullName>
    </recommendedName>
</protein>
<comment type="caution">
    <text evidence="10">The sequence shown here is derived from an EMBL/GenBank/DDBJ whole genome shotgun (WGS) entry which is preliminary data.</text>
</comment>
<dbReference type="EMBL" id="JMSN01000045">
    <property type="protein sequence ID" value="KDN45099.1"/>
    <property type="molecule type" value="Genomic_DNA"/>
</dbReference>
<proteinExistence type="inferred from homology"/>
<comment type="function">
    <text evidence="8">Component of the Mediator complex, a coactivator involved in the regulated transcription of nearly all RNA polymerase II-dependent genes. Mediator functions as a bridge to convey information from gene-specific regulatory proteins to the basal RNA polymerase II transcription machinery. Mediator is recruited to promoters by direct interactions with regulatory proteins and serves as a scaffold for the assembly of a functional preinitiation complex with RNA polymerase II and the general transcription factors.</text>
</comment>
<dbReference type="GO" id="GO:0006357">
    <property type="term" value="P:regulation of transcription by RNA polymerase II"/>
    <property type="evidence" value="ECO:0007669"/>
    <property type="project" value="TreeGrafter"/>
</dbReference>